<organism evidence="10 11">
    <name type="scientific">Hibiscus sabdariffa</name>
    <name type="common">roselle</name>
    <dbReference type="NCBI Taxonomy" id="183260"/>
    <lineage>
        <taxon>Eukaryota</taxon>
        <taxon>Viridiplantae</taxon>
        <taxon>Streptophyta</taxon>
        <taxon>Embryophyta</taxon>
        <taxon>Tracheophyta</taxon>
        <taxon>Spermatophyta</taxon>
        <taxon>Magnoliopsida</taxon>
        <taxon>eudicotyledons</taxon>
        <taxon>Gunneridae</taxon>
        <taxon>Pentapetalae</taxon>
        <taxon>rosids</taxon>
        <taxon>malvids</taxon>
        <taxon>Malvales</taxon>
        <taxon>Malvaceae</taxon>
        <taxon>Malvoideae</taxon>
        <taxon>Hibiscus</taxon>
    </lineage>
</organism>
<dbReference type="InterPro" id="IPR001128">
    <property type="entry name" value="Cyt_P450"/>
</dbReference>
<keyword evidence="7 8" id="KW-0503">Monooxygenase</keyword>
<gene>
    <name evidence="10" type="ORF">V6N11_009794</name>
</gene>
<evidence type="ECO:0000256" key="1">
    <source>
        <dbReference type="ARBA" id="ARBA00001971"/>
    </source>
</evidence>
<dbReference type="PANTHER" id="PTHR47944:SF4">
    <property type="entry name" value="OS09G0441700 PROTEIN"/>
    <property type="match status" value="1"/>
</dbReference>
<name>A0ABR1Z8A2_9ROSI</name>
<keyword evidence="9" id="KW-0472">Membrane</keyword>
<keyword evidence="4 8" id="KW-0479">Metal-binding</keyword>
<keyword evidence="3 8" id="KW-0349">Heme</keyword>
<keyword evidence="9" id="KW-0812">Transmembrane</keyword>
<comment type="cofactor">
    <cofactor evidence="1">
        <name>heme</name>
        <dbReference type="ChEBI" id="CHEBI:30413"/>
    </cofactor>
</comment>
<evidence type="ECO:0000256" key="6">
    <source>
        <dbReference type="ARBA" id="ARBA00023004"/>
    </source>
</evidence>
<evidence type="ECO:0000313" key="11">
    <source>
        <dbReference type="Proteomes" id="UP001396334"/>
    </source>
</evidence>
<keyword evidence="11" id="KW-1185">Reference proteome</keyword>
<keyword evidence="6 8" id="KW-0408">Iron</keyword>
<sequence length="415" mass="47226">MALLHFHIAMETYYSMSISPFTTILVFITFGSLCYLYKSQWLANLRKAEQPSLPPGPKPWPILGNLPQFIIHKKTTSVAHWILGFMKEMNTEIACIRLGNVYIIPVTCPEIGLEFLKNQDAIFASRPLTMATDVLSKGHLTTIFSPFGDQWKKMRRVMVNELLSPTRHRCFYKKRMEEADNLVRYVHNQCKNSDEGGLVNLRLVARHYCSNVTRKLMFNRRYFGEGKPDGGPGFEEEEYVQKINIAAVDNLSNALEWAFTEMLNKPETLQKARDELDSVIGKNSHVILSRIALGRNPKVWDEPCEFKPERHLQNCNKGEEVVITEPELRLFSFSRGRRGCPGVVLGSSMATMMFARLLHGFDWNTPANQGTVDLSQGKGVPFLAKPLLAVAKPRLPPNVYPFQNKYMIIVSGIKD</sequence>
<proteinExistence type="inferred from homology"/>
<dbReference type="PROSITE" id="PS00086">
    <property type="entry name" value="CYTOCHROME_P450"/>
    <property type="match status" value="1"/>
</dbReference>
<dbReference type="InterPro" id="IPR036396">
    <property type="entry name" value="Cyt_P450_sf"/>
</dbReference>
<keyword evidence="9" id="KW-1133">Transmembrane helix</keyword>
<comment type="similarity">
    <text evidence="2 8">Belongs to the cytochrome P450 family.</text>
</comment>
<keyword evidence="5 8" id="KW-0560">Oxidoreductase</keyword>
<dbReference type="EMBL" id="JBBPBN010002379">
    <property type="protein sequence ID" value="KAK8476144.1"/>
    <property type="molecule type" value="Genomic_DNA"/>
</dbReference>
<evidence type="ECO:0000256" key="2">
    <source>
        <dbReference type="ARBA" id="ARBA00010617"/>
    </source>
</evidence>
<dbReference type="PANTHER" id="PTHR47944">
    <property type="entry name" value="CYTOCHROME P450 98A9"/>
    <property type="match status" value="1"/>
</dbReference>
<comment type="caution">
    <text evidence="10">The sequence shown here is derived from an EMBL/GenBank/DDBJ whole genome shotgun (WGS) entry which is preliminary data.</text>
</comment>
<reference evidence="10 11" key="1">
    <citation type="journal article" date="2024" name="G3 (Bethesda)">
        <title>Genome assembly of Hibiscus sabdariffa L. provides insights into metabolisms of medicinal natural products.</title>
        <authorList>
            <person name="Kim T."/>
        </authorList>
    </citation>
    <scope>NUCLEOTIDE SEQUENCE [LARGE SCALE GENOMIC DNA]</scope>
    <source>
        <strain evidence="10">TK-2024</strain>
        <tissue evidence="10">Old leaves</tissue>
    </source>
</reference>
<evidence type="ECO:0008006" key="12">
    <source>
        <dbReference type="Google" id="ProtNLM"/>
    </source>
</evidence>
<evidence type="ECO:0000313" key="10">
    <source>
        <dbReference type="EMBL" id="KAK8476144.1"/>
    </source>
</evidence>
<feature type="transmembrane region" description="Helical" evidence="9">
    <location>
        <begin position="12"/>
        <end position="37"/>
    </location>
</feature>
<protein>
    <recommendedName>
        <fullName evidence="12">Cytochrome P450</fullName>
    </recommendedName>
</protein>
<dbReference type="SUPFAM" id="SSF48264">
    <property type="entry name" value="Cytochrome P450"/>
    <property type="match status" value="1"/>
</dbReference>
<dbReference type="Pfam" id="PF00067">
    <property type="entry name" value="p450"/>
    <property type="match status" value="2"/>
</dbReference>
<dbReference type="Proteomes" id="UP001396334">
    <property type="component" value="Unassembled WGS sequence"/>
</dbReference>
<dbReference type="Gene3D" id="1.10.630.10">
    <property type="entry name" value="Cytochrome P450"/>
    <property type="match status" value="3"/>
</dbReference>
<accession>A0ABR1Z8A2</accession>
<evidence type="ECO:0000256" key="9">
    <source>
        <dbReference type="SAM" id="Phobius"/>
    </source>
</evidence>
<evidence type="ECO:0000256" key="3">
    <source>
        <dbReference type="ARBA" id="ARBA00022617"/>
    </source>
</evidence>
<evidence type="ECO:0000256" key="4">
    <source>
        <dbReference type="ARBA" id="ARBA00022723"/>
    </source>
</evidence>
<evidence type="ECO:0000256" key="5">
    <source>
        <dbReference type="ARBA" id="ARBA00023002"/>
    </source>
</evidence>
<evidence type="ECO:0000256" key="8">
    <source>
        <dbReference type="RuleBase" id="RU000461"/>
    </source>
</evidence>
<dbReference type="InterPro" id="IPR017972">
    <property type="entry name" value="Cyt_P450_CS"/>
</dbReference>
<evidence type="ECO:0000256" key="7">
    <source>
        <dbReference type="ARBA" id="ARBA00023033"/>
    </source>
</evidence>